<feature type="transmembrane region" description="Helical" evidence="6">
    <location>
        <begin position="380"/>
        <end position="400"/>
    </location>
</feature>
<feature type="transmembrane region" description="Helical" evidence="6">
    <location>
        <begin position="50"/>
        <end position="72"/>
    </location>
</feature>
<evidence type="ECO:0000256" key="2">
    <source>
        <dbReference type="ARBA" id="ARBA00022475"/>
    </source>
</evidence>
<feature type="transmembrane region" description="Helical" evidence="6">
    <location>
        <begin position="270"/>
        <end position="292"/>
    </location>
</feature>
<feature type="transmembrane region" description="Helical" evidence="6">
    <location>
        <begin position="406"/>
        <end position="425"/>
    </location>
</feature>
<name>A0A562J864_9FIRM</name>
<feature type="transmembrane region" description="Helical" evidence="6">
    <location>
        <begin position="12"/>
        <end position="30"/>
    </location>
</feature>
<evidence type="ECO:0000256" key="1">
    <source>
        <dbReference type="ARBA" id="ARBA00004651"/>
    </source>
</evidence>
<feature type="transmembrane region" description="Helical" evidence="6">
    <location>
        <begin position="187"/>
        <end position="208"/>
    </location>
</feature>
<keyword evidence="8" id="KW-1185">Reference proteome</keyword>
<feature type="transmembrane region" description="Helical" evidence="6">
    <location>
        <begin position="470"/>
        <end position="491"/>
    </location>
</feature>
<evidence type="ECO:0000256" key="3">
    <source>
        <dbReference type="ARBA" id="ARBA00022692"/>
    </source>
</evidence>
<comment type="caution">
    <text evidence="7">The sequence shown here is derived from an EMBL/GenBank/DDBJ whole genome shotgun (WGS) entry which is preliminary data.</text>
</comment>
<gene>
    <name evidence="7" type="ORF">LY60_02356</name>
</gene>
<dbReference type="Proteomes" id="UP000315343">
    <property type="component" value="Unassembled WGS sequence"/>
</dbReference>
<dbReference type="InterPro" id="IPR050833">
    <property type="entry name" value="Poly_Biosynth_Transport"/>
</dbReference>
<evidence type="ECO:0000313" key="8">
    <source>
        <dbReference type="Proteomes" id="UP000315343"/>
    </source>
</evidence>
<feature type="transmembrane region" description="Helical" evidence="6">
    <location>
        <begin position="437"/>
        <end position="458"/>
    </location>
</feature>
<reference evidence="7 8" key="1">
    <citation type="submission" date="2019-07" db="EMBL/GenBank/DDBJ databases">
        <title>Genomic Encyclopedia of Type Strains, Phase I: the one thousand microbial genomes (KMG-I) project.</title>
        <authorList>
            <person name="Kyrpides N."/>
        </authorList>
    </citation>
    <scope>NUCLEOTIDE SEQUENCE [LARGE SCALE GENOMIC DNA]</scope>
    <source>
        <strain evidence="7 8">DSM 13558</strain>
    </source>
</reference>
<dbReference type="GO" id="GO:0005886">
    <property type="term" value="C:plasma membrane"/>
    <property type="evidence" value="ECO:0007669"/>
    <property type="project" value="UniProtKB-SubCell"/>
</dbReference>
<evidence type="ECO:0000256" key="6">
    <source>
        <dbReference type="SAM" id="Phobius"/>
    </source>
</evidence>
<dbReference type="AlphaFoldDB" id="A0A562J864"/>
<dbReference type="PANTHER" id="PTHR30250">
    <property type="entry name" value="PST FAMILY PREDICTED COLANIC ACID TRANSPORTER"/>
    <property type="match status" value="1"/>
</dbReference>
<protein>
    <submittedName>
        <fullName evidence="7">O-antigen/teichoic acid export membrane protein</fullName>
    </submittedName>
</protein>
<accession>A0A562J864</accession>
<feature type="transmembrane region" description="Helical" evidence="6">
    <location>
        <begin position="304"/>
        <end position="330"/>
    </location>
</feature>
<feature type="transmembrane region" description="Helical" evidence="6">
    <location>
        <begin position="342"/>
        <end position="359"/>
    </location>
</feature>
<feature type="transmembrane region" description="Helical" evidence="6">
    <location>
        <begin position="128"/>
        <end position="149"/>
    </location>
</feature>
<keyword evidence="4 6" id="KW-1133">Transmembrane helix</keyword>
<keyword evidence="5 6" id="KW-0472">Membrane</keyword>
<proteinExistence type="predicted"/>
<feature type="transmembrane region" description="Helical" evidence="6">
    <location>
        <begin position="242"/>
        <end position="264"/>
    </location>
</feature>
<evidence type="ECO:0000256" key="4">
    <source>
        <dbReference type="ARBA" id="ARBA00022989"/>
    </source>
</evidence>
<keyword evidence="3 6" id="KW-0812">Transmembrane</keyword>
<sequence>MRVERTKNSIRSTVFGLINRCINLLIPFIIRTVMIKKLGSEFLGLNSLFISIIQVLNLTELGIGSSLIYSMYKPIAEDDIDTLGSMLNFYKIIYRFIGCVIAVIGVVLIPILPYIVNMDELLGTGINLYVLYLIYLLNTVISYFFFSYRKSLLTAYQRQDIISNINSLVHLMLYASQLLVLVAYTNYYIYTILMPVFTVLDNLFVAVITNKKFPQIIKNKCNKPTELKAILGNTRYIVGHKIGAVMIQSADSIVISAFLNLSILTIYGNYYYVISALIGFINVGYNAILAGVGNSIITKSKKQIYDLFLDLSFLIFFIIAFCTSSLLSLYQPFMKMWMGIDYLLPMNTVVLFSIYFYVWQIRVIGLNFKDAAGMWKDDWLKPYVGIVFNIILNITLVVNIGVDGVILATIFVMSLIYFPCEIFVLHKHLFQTTKKNYMLRQVLYFIITAIVSTLTYFITDQIKANGIIGLLVKAVVTFLCSALFLFLSCYWMPELKNILQRVKTIWKRKRH</sequence>
<evidence type="ECO:0000256" key="5">
    <source>
        <dbReference type="ARBA" id="ARBA00023136"/>
    </source>
</evidence>
<keyword evidence="2" id="KW-1003">Cell membrane</keyword>
<dbReference type="PANTHER" id="PTHR30250:SF26">
    <property type="entry name" value="PSMA PROTEIN"/>
    <property type="match status" value="1"/>
</dbReference>
<dbReference type="EMBL" id="VLKH01000006">
    <property type="protein sequence ID" value="TWH79378.1"/>
    <property type="molecule type" value="Genomic_DNA"/>
</dbReference>
<comment type="subcellular location">
    <subcellularLocation>
        <location evidence="1">Cell membrane</location>
        <topology evidence="1">Multi-pass membrane protein</topology>
    </subcellularLocation>
</comment>
<evidence type="ECO:0000313" key="7">
    <source>
        <dbReference type="EMBL" id="TWH79378.1"/>
    </source>
</evidence>
<feature type="transmembrane region" description="Helical" evidence="6">
    <location>
        <begin position="161"/>
        <end position="181"/>
    </location>
</feature>
<feature type="transmembrane region" description="Helical" evidence="6">
    <location>
        <begin position="92"/>
        <end position="116"/>
    </location>
</feature>
<organism evidence="7 8">
    <name type="scientific">Sedimentibacter saalensis</name>
    <dbReference type="NCBI Taxonomy" id="130788"/>
    <lineage>
        <taxon>Bacteria</taxon>
        <taxon>Bacillati</taxon>
        <taxon>Bacillota</taxon>
        <taxon>Tissierellia</taxon>
        <taxon>Sedimentibacter</taxon>
    </lineage>
</organism>